<dbReference type="PANTHER" id="PTHR31232:SF54">
    <property type="entry name" value="S-PROTEIN HOMOLOG-RELATED"/>
    <property type="match status" value="1"/>
</dbReference>
<dbReference type="Pfam" id="PF05938">
    <property type="entry name" value="Self-incomp_S1"/>
    <property type="match status" value="1"/>
</dbReference>
<evidence type="ECO:0000256" key="6">
    <source>
        <dbReference type="RuleBase" id="RU367044"/>
    </source>
</evidence>
<comment type="subcellular location">
    <subcellularLocation>
        <location evidence="1 6">Secreted</location>
    </subcellularLocation>
</comment>
<feature type="signal peptide" evidence="6">
    <location>
        <begin position="1"/>
        <end position="18"/>
    </location>
</feature>
<evidence type="ECO:0000256" key="5">
    <source>
        <dbReference type="ARBA" id="ARBA00022729"/>
    </source>
</evidence>
<reference evidence="7" key="1">
    <citation type="submission" date="2022-02" db="EMBL/GenBank/DDBJ databases">
        <authorList>
            <person name="Henning P.M."/>
            <person name="McCubbin A.G."/>
            <person name="Shore J.S."/>
        </authorList>
    </citation>
    <scope>NUCLEOTIDE SEQUENCE</scope>
    <source>
        <strain evidence="7">F60SS</strain>
        <tissue evidence="7">Leaves</tissue>
    </source>
</reference>
<gene>
    <name evidence="7" type="ORF">Tsubulata_002875</name>
</gene>
<keyword evidence="5 6" id="KW-0732">Signal</keyword>
<proteinExistence type="inferred from homology"/>
<comment type="similarity">
    <text evidence="2 6">Belongs to the plant self-incompatibility (S1) protein family.</text>
</comment>
<name>A0A9Q0FC03_9ROSI</name>
<dbReference type="AlphaFoldDB" id="A0A9Q0FC03"/>
<reference evidence="7" key="2">
    <citation type="journal article" date="2023" name="Plants (Basel)">
        <title>Annotation of the Turnera subulata (Passifloraceae) Draft Genome Reveals the S-Locus Evolved after the Divergence of Turneroideae from Passifloroideae in a Stepwise Manner.</title>
        <authorList>
            <person name="Henning P.M."/>
            <person name="Roalson E.H."/>
            <person name="Mir W."/>
            <person name="McCubbin A.G."/>
            <person name="Shore J.S."/>
        </authorList>
    </citation>
    <scope>NUCLEOTIDE SEQUENCE</scope>
    <source>
        <strain evidence="7">F60SS</strain>
    </source>
</reference>
<evidence type="ECO:0000313" key="8">
    <source>
        <dbReference type="Proteomes" id="UP001141552"/>
    </source>
</evidence>
<evidence type="ECO:0000256" key="4">
    <source>
        <dbReference type="ARBA" id="ARBA00022525"/>
    </source>
</evidence>
<dbReference type="GO" id="GO:0005576">
    <property type="term" value="C:extracellular region"/>
    <property type="evidence" value="ECO:0007669"/>
    <property type="project" value="UniProtKB-SubCell"/>
</dbReference>
<evidence type="ECO:0000256" key="3">
    <source>
        <dbReference type="ARBA" id="ARBA00022471"/>
    </source>
</evidence>
<evidence type="ECO:0000313" key="7">
    <source>
        <dbReference type="EMBL" id="KAJ4828536.1"/>
    </source>
</evidence>
<evidence type="ECO:0000256" key="1">
    <source>
        <dbReference type="ARBA" id="ARBA00004613"/>
    </source>
</evidence>
<dbReference type="OrthoDB" id="1727555at2759"/>
<dbReference type="Proteomes" id="UP001141552">
    <property type="component" value="Unassembled WGS sequence"/>
</dbReference>
<evidence type="ECO:0000256" key="2">
    <source>
        <dbReference type="ARBA" id="ARBA00005581"/>
    </source>
</evidence>
<protein>
    <recommendedName>
        <fullName evidence="6">S-protein homolog</fullName>
    </recommendedName>
</protein>
<keyword evidence="8" id="KW-1185">Reference proteome</keyword>
<keyword evidence="3 6" id="KW-0713">Self-incompatibility</keyword>
<accession>A0A9Q0FC03</accession>
<dbReference type="PANTHER" id="PTHR31232">
    <property type="match status" value="1"/>
</dbReference>
<dbReference type="EMBL" id="JAKUCV010006149">
    <property type="protein sequence ID" value="KAJ4828536.1"/>
    <property type="molecule type" value="Genomic_DNA"/>
</dbReference>
<dbReference type="InterPro" id="IPR010264">
    <property type="entry name" value="Self-incomp_S1"/>
</dbReference>
<organism evidence="7 8">
    <name type="scientific">Turnera subulata</name>
    <dbReference type="NCBI Taxonomy" id="218843"/>
    <lineage>
        <taxon>Eukaryota</taxon>
        <taxon>Viridiplantae</taxon>
        <taxon>Streptophyta</taxon>
        <taxon>Embryophyta</taxon>
        <taxon>Tracheophyta</taxon>
        <taxon>Spermatophyta</taxon>
        <taxon>Magnoliopsida</taxon>
        <taxon>eudicotyledons</taxon>
        <taxon>Gunneridae</taxon>
        <taxon>Pentapetalae</taxon>
        <taxon>rosids</taxon>
        <taxon>fabids</taxon>
        <taxon>Malpighiales</taxon>
        <taxon>Passifloraceae</taxon>
        <taxon>Turnera</taxon>
    </lineage>
</organism>
<comment type="caution">
    <text evidence="7">The sequence shown here is derived from an EMBL/GenBank/DDBJ whole genome shotgun (WGS) entry which is preliminary data.</text>
</comment>
<dbReference type="GO" id="GO:0060320">
    <property type="term" value="P:rejection of self pollen"/>
    <property type="evidence" value="ECO:0007669"/>
    <property type="project" value="UniProtKB-KW"/>
</dbReference>
<keyword evidence="4 6" id="KW-0964">Secreted</keyword>
<sequence length="139" mass="16363">MLHFQLCVLLLVMAFGTGSSVLPLPFKKFHVRIVNNLRDRNLNLRCKSSDNDLGYHILLPNKEYEFSFRMNYIGTTLFWCNLWHGNSYASFDVFKPDYDFFYNGCGGGDSCMWRANIHGIYLLRSDHNTWNAMYRWAKV</sequence>
<feature type="chain" id="PRO_5040538163" description="S-protein homolog" evidence="6">
    <location>
        <begin position="19"/>
        <end position="139"/>
    </location>
</feature>